<evidence type="ECO:0000256" key="1">
    <source>
        <dbReference type="ARBA" id="ARBA00022814"/>
    </source>
</evidence>
<comment type="caution">
    <text evidence="5">The sequence shown here is derived from an EMBL/GenBank/DDBJ whole genome shotgun (WGS) entry which is preliminary data.</text>
</comment>
<proteinExistence type="predicted"/>
<evidence type="ECO:0000256" key="3">
    <source>
        <dbReference type="ARBA" id="ARBA00023163"/>
    </source>
</evidence>
<evidence type="ECO:0000256" key="2">
    <source>
        <dbReference type="ARBA" id="ARBA00023015"/>
    </source>
</evidence>
<dbReference type="GO" id="GO:0006354">
    <property type="term" value="P:DNA-templated transcription elongation"/>
    <property type="evidence" value="ECO:0007669"/>
    <property type="project" value="InterPro"/>
</dbReference>
<dbReference type="SUPFAM" id="SSF82679">
    <property type="entry name" value="N-utilization substance G protein NusG, N-terminal domain"/>
    <property type="match status" value="1"/>
</dbReference>
<dbReference type="RefSeq" id="WP_207337555.1">
    <property type="nucleotide sequence ID" value="NZ_JAFMYU010000021.1"/>
</dbReference>
<evidence type="ECO:0000313" key="5">
    <source>
        <dbReference type="EMBL" id="MBO0933589.1"/>
    </source>
</evidence>
<dbReference type="InterPro" id="IPR043425">
    <property type="entry name" value="NusG-like"/>
</dbReference>
<keyword evidence="6" id="KW-1185">Reference proteome</keyword>
<protein>
    <submittedName>
        <fullName evidence="5">UpxY family transcription antiterminator</fullName>
    </submittedName>
</protein>
<accession>A0A939G7F7</accession>
<dbReference type="SMART" id="SM00738">
    <property type="entry name" value="NGN"/>
    <property type="match status" value="1"/>
</dbReference>
<dbReference type="SUPFAM" id="SSF50104">
    <property type="entry name" value="Translation proteins SH3-like domain"/>
    <property type="match status" value="1"/>
</dbReference>
<dbReference type="PANTHER" id="PTHR30265">
    <property type="entry name" value="RHO-INTERACTING TRANSCRIPTION TERMINATION FACTOR NUSG"/>
    <property type="match status" value="1"/>
</dbReference>
<dbReference type="InterPro" id="IPR006645">
    <property type="entry name" value="NGN-like_dom"/>
</dbReference>
<dbReference type="InterPro" id="IPR008991">
    <property type="entry name" value="Translation_prot_SH3-like_sf"/>
</dbReference>
<reference evidence="5 6" key="1">
    <citation type="submission" date="2021-03" db="EMBL/GenBank/DDBJ databases">
        <title>Fibrella sp. HMF5036 genome sequencing and assembly.</title>
        <authorList>
            <person name="Kang H."/>
            <person name="Kim H."/>
            <person name="Bae S."/>
            <person name="Joh K."/>
        </authorList>
    </citation>
    <scope>NUCLEOTIDE SEQUENCE [LARGE SCALE GENOMIC DNA]</scope>
    <source>
        <strain evidence="5 6">HMF5036</strain>
    </source>
</reference>
<keyword evidence="2" id="KW-0805">Transcription regulation</keyword>
<dbReference type="AlphaFoldDB" id="A0A939G7F7"/>
<dbReference type="Pfam" id="PF02357">
    <property type="entry name" value="NusG"/>
    <property type="match status" value="1"/>
</dbReference>
<dbReference type="Gene3D" id="3.30.70.940">
    <property type="entry name" value="NusG, N-terminal domain"/>
    <property type="match status" value="1"/>
</dbReference>
<keyword evidence="1" id="KW-0889">Transcription antitermination</keyword>
<dbReference type="InterPro" id="IPR036735">
    <property type="entry name" value="NGN_dom_sf"/>
</dbReference>
<gene>
    <name evidence="5" type="ORF">J2I48_21445</name>
</gene>
<dbReference type="EMBL" id="JAFMYU010000021">
    <property type="protein sequence ID" value="MBO0933589.1"/>
    <property type="molecule type" value="Genomic_DNA"/>
</dbReference>
<dbReference type="GO" id="GO:0031564">
    <property type="term" value="P:transcription antitermination"/>
    <property type="evidence" value="ECO:0007669"/>
    <property type="project" value="UniProtKB-KW"/>
</dbReference>
<dbReference type="Proteomes" id="UP000664795">
    <property type="component" value="Unassembled WGS sequence"/>
</dbReference>
<sequence length="179" mass="20496">MNITAHSLINSAMAQPEWYAVYTYPKAERKVYEKISRMNVEAFLPMHKVIRQWSDRKKKMEVPLFPNYVFVKTTPNLQFELCQIKELVRFITFEKKPVCIPEGVISSIKKITLGDIEVSDHTLDYKLGQQVEVVQGQFAGIRGYLVNIKGKNRLVICIEALQSLVSVEISASCVMPQSK</sequence>
<dbReference type="CDD" id="cd09895">
    <property type="entry name" value="NGN_SP_UpxY"/>
    <property type="match status" value="1"/>
</dbReference>
<evidence type="ECO:0000259" key="4">
    <source>
        <dbReference type="SMART" id="SM00738"/>
    </source>
</evidence>
<name>A0A939G7F7_9BACT</name>
<dbReference type="NCBIfam" id="NF033644">
    <property type="entry name" value="antiterm_UpxY"/>
    <property type="match status" value="1"/>
</dbReference>
<evidence type="ECO:0000313" key="6">
    <source>
        <dbReference type="Proteomes" id="UP000664795"/>
    </source>
</evidence>
<dbReference type="PANTHER" id="PTHR30265:SF4">
    <property type="entry name" value="KOW MOTIF FAMILY PROTEIN, EXPRESSED"/>
    <property type="match status" value="1"/>
</dbReference>
<keyword evidence="3" id="KW-0804">Transcription</keyword>
<feature type="domain" description="NusG-like N-terminal" evidence="4">
    <location>
        <begin position="15"/>
        <end position="112"/>
    </location>
</feature>
<organism evidence="5 6">
    <name type="scientific">Fibrella aquatilis</name>
    <dbReference type="NCBI Taxonomy" id="2817059"/>
    <lineage>
        <taxon>Bacteria</taxon>
        <taxon>Pseudomonadati</taxon>
        <taxon>Bacteroidota</taxon>
        <taxon>Cytophagia</taxon>
        <taxon>Cytophagales</taxon>
        <taxon>Spirosomataceae</taxon>
        <taxon>Fibrella</taxon>
    </lineage>
</organism>